<gene>
    <name evidence="2" type="ORF">ACFQMH_26740</name>
</gene>
<protein>
    <submittedName>
        <fullName evidence="2">MFS transporter</fullName>
    </submittedName>
</protein>
<feature type="transmembrane region" description="Helical" evidence="1">
    <location>
        <begin position="152"/>
        <end position="171"/>
    </location>
</feature>
<dbReference type="Proteomes" id="UP001596409">
    <property type="component" value="Unassembled WGS sequence"/>
</dbReference>
<accession>A0ABW2EAI9</accession>
<feature type="transmembrane region" description="Helical" evidence="1">
    <location>
        <begin position="58"/>
        <end position="78"/>
    </location>
</feature>
<feature type="transmembrane region" description="Helical" evidence="1">
    <location>
        <begin position="118"/>
        <end position="140"/>
    </location>
</feature>
<feature type="transmembrane region" description="Helical" evidence="1">
    <location>
        <begin position="381"/>
        <end position="400"/>
    </location>
</feature>
<feature type="transmembrane region" description="Helical" evidence="1">
    <location>
        <begin position="85"/>
        <end position="106"/>
    </location>
</feature>
<feature type="transmembrane region" description="Helical" evidence="1">
    <location>
        <begin position="353"/>
        <end position="375"/>
    </location>
</feature>
<evidence type="ECO:0000313" key="3">
    <source>
        <dbReference type="Proteomes" id="UP001596409"/>
    </source>
</evidence>
<keyword evidence="1" id="KW-0472">Membrane</keyword>
<dbReference type="InterPro" id="IPR052952">
    <property type="entry name" value="MFS-Transporter"/>
</dbReference>
<dbReference type="SUPFAM" id="SSF103473">
    <property type="entry name" value="MFS general substrate transporter"/>
    <property type="match status" value="1"/>
</dbReference>
<proteinExistence type="predicted"/>
<dbReference type="RefSeq" id="WP_229880947.1">
    <property type="nucleotide sequence ID" value="NZ_BMWA01000013.1"/>
</dbReference>
<keyword evidence="3" id="KW-1185">Reference proteome</keyword>
<dbReference type="InterPro" id="IPR036259">
    <property type="entry name" value="MFS_trans_sf"/>
</dbReference>
<feature type="transmembrane region" description="Helical" evidence="1">
    <location>
        <begin position="256"/>
        <end position="275"/>
    </location>
</feature>
<dbReference type="PANTHER" id="PTHR23527:SF1">
    <property type="entry name" value="BLL3282 PROTEIN"/>
    <property type="match status" value="1"/>
</dbReference>
<dbReference type="EMBL" id="JBHSYM010000060">
    <property type="protein sequence ID" value="MFC7015240.1"/>
    <property type="molecule type" value="Genomic_DNA"/>
</dbReference>
<feature type="transmembrane region" description="Helical" evidence="1">
    <location>
        <begin position="287"/>
        <end position="306"/>
    </location>
</feature>
<feature type="transmembrane region" description="Helical" evidence="1">
    <location>
        <begin position="27"/>
        <end position="46"/>
    </location>
</feature>
<feature type="transmembrane region" description="Helical" evidence="1">
    <location>
        <begin position="177"/>
        <end position="200"/>
    </location>
</feature>
<evidence type="ECO:0000313" key="2">
    <source>
        <dbReference type="EMBL" id="MFC7015240.1"/>
    </source>
</evidence>
<comment type="caution">
    <text evidence="2">The sequence shown here is derived from an EMBL/GenBank/DDBJ whole genome shotgun (WGS) entry which is preliminary data.</text>
</comment>
<dbReference type="PANTHER" id="PTHR23527">
    <property type="entry name" value="BLL3282 PROTEIN"/>
    <property type="match status" value="1"/>
</dbReference>
<dbReference type="Pfam" id="PF07690">
    <property type="entry name" value="MFS_1"/>
    <property type="match status" value="1"/>
</dbReference>
<dbReference type="InterPro" id="IPR011701">
    <property type="entry name" value="MFS"/>
</dbReference>
<evidence type="ECO:0000256" key="1">
    <source>
        <dbReference type="SAM" id="Phobius"/>
    </source>
</evidence>
<feature type="transmembrane region" description="Helical" evidence="1">
    <location>
        <begin position="221"/>
        <end position="244"/>
    </location>
</feature>
<reference evidence="3" key="1">
    <citation type="journal article" date="2019" name="Int. J. Syst. Evol. Microbiol.">
        <title>The Global Catalogue of Microorganisms (GCM) 10K type strain sequencing project: providing services to taxonomists for standard genome sequencing and annotation.</title>
        <authorList>
            <consortium name="The Broad Institute Genomics Platform"/>
            <consortium name="The Broad Institute Genome Sequencing Center for Infectious Disease"/>
            <person name="Wu L."/>
            <person name="Ma J."/>
        </authorList>
    </citation>
    <scope>NUCLEOTIDE SEQUENCE [LARGE SCALE GENOMIC DNA]</scope>
    <source>
        <strain evidence="3">JCM 4855</strain>
    </source>
</reference>
<keyword evidence="1" id="KW-1133">Transmembrane helix</keyword>
<organism evidence="2 3">
    <name type="scientific">Streptomyces viridiviolaceus</name>
    <dbReference type="NCBI Taxonomy" id="68282"/>
    <lineage>
        <taxon>Bacteria</taxon>
        <taxon>Bacillati</taxon>
        <taxon>Actinomycetota</taxon>
        <taxon>Actinomycetes</taxon>
        <taxon>Kitasatosporales</taxon>
        <taxon>Streptomycetaceae</taxon>
        <taxon>Streptomyces</taxon>
    </lineage>
</organism>
<keyword evidence="1" id="KW-0812">Transmembrane</keyword>
<feature type="transmembrane region" description="Helical" evidence="1">
    <location>
        <begin position="312"/>
        <end position="332"/>
    </location>
</feature>
<sequence length="423" mass="42339">MSDGRTNDATGGTRGASSVWRAPGMPALLGSTALGFAGFALLMPVAPLWVLDGGADELGAGVVNGVLMLSTVLAQLLVGRVLARLGWRWTLTLGACLLGAPAPVHLLTDDVRAVTALAAVRGLGFGIITVCGAMGVAALVEPARRGRAVGAYGLAVAVPQFLLVPVAPWFAEAIGFWLVFTLSVVPLLAIPLAPPVARALRTADRPSPATARRAERRDAAGLRRALTGPIAALLAITSAGGAVLTFTPGLDPDPTTVYVALLVFTGTAALCRWGFGGYADRRGAAPAIAPLLFVGAAGLAAIGVGTASGHGAAGRVLLVVGMLAVGVAYGGLQNLTLVQAFAAAGEQARSAVGTAWNVGFDAGTGLGALAAGAVATSASYTASYAVLAVVTALVGAGWAGSRWRAKRCARSLPADGPRESSSR</sequence>
<name>A0ABW2EAI9_9ACTN</name>
<dbReference type="Gene3D" id="1.20.1250.20">
    <property type="entry name" value="MFS general substrate transporter like domains"/>
    <property type="match status" value="1"/>
</dbReference>